<dbReference type="Proteomes" id="UP000326554">
    <property type="component" value="Unassembled WGS sequence"/>
</dbReference>
<dbReference type="PANTHER" id="PTHR39158:SF1">
    <property type="entry name" value="DNAJ HOMOLOG SUBFAMILY C MEMBER 28"/>
    <property type="match status" value="1"/>
</dbReference>
<evidence type="ECO:0000313" key="2">
    <source>
        <dbReference type="EMBL" id="KAA9009840.1"/>
    </source>
</evidence>
<dbReference type="AlphaFoldDB" id="A0A5J5GNW2"/>
<dbReference type="InterPro" id="IPR052573">
    <property type="entry name" value="DnaJ_C_subfamily_28"/>
</dbReference>
<evidence type="ECO:0000259" key="1">
    <source>
        <dbReference type="Pfam" id="PF09350"/>
    </source>
</evidence>
<proteinExistence type="predicted"/>
<gene>
    <name evidence="2" type="ORF">F3S47_00790</name>
</gene>
<name>A0A5J5GNW2_9RHOB</name>
<evidence type="ECO:0000313" key="3">
    <source>
        <dbReference type="Proteomes" id="UP000326554"/>
    </source>
</evidence>
<protein>
    <submittedName>
        <fullName evidence="2">DUF1992 domain-containing protein</fullName>
    </submittedName>
</protein>
<keyword evidence="3" id="KW-1185">Reference proteome</keyword>
<comment type="caution">
    <text evidence="2">The sequence shown here is derived from an EMBL/GenBank/DDBJ whole genome shotgun (WGS) entry which is preliminary data.</text>
</comment>
<sequence length="111" mass="12508">MTRSLDRLVEQQIRKAIAEGRLRGLEGEGKPLPDRSGEAHTDMATAVATRIMAEAGALPEEFRLKALLDAARQTYRDAEDEEARRAAMALIAELEQRYNIAVEARRRFMKP</sequence>
<reference evidence="2 3" key="1">
    <citation type="submission" date="2019-09" db="EMBL/GenBank/DDBJ databases">
        <authorList>
            <person name="Park J.-S."/>
            <person name="Choi H.-J."/>
        </authorList>
    </citation>
    <scope>NUCLEOTIDE SEQUENCE [LARGE SCALE GENOMIC DNA]</scope>
    <source>
        <strain evidence="2 3">176SS1-4</strain>
    </source>
</reference>
<dbReference type="InterPro" id="IPR018961">
    <property type="entry name" value="DnaJ_homolog_subfam-C_membr-28"/>
</dbReference>
<feature type="domain" description="DnaJ homologue subfamily C member 28 conserved" evidence="1">
    <location>
        <begin position="8"/>
        <end position="75"/>
    </location>
</feature>
<dbReference type="Pfam" id="PF09350">
    <property type="entry name" value="DJC28_CD"/>
    <property type="match status" value="1"/>
</dbReference>
<dbReference type="RefSeq" id="WP_150443325.1">
    <property type="nucleotide sequence ID" value="NZ_VYQE01000001.1"/>
</dbReference>
<dbReference type="PANTHER" id="PTHR39158">
    <property type="entry name" value="OS08G0560600 PROTEIN"/>
    <property type="match status" value="1"/>
</dbReference>
<accession>A0A5J5GNW2</accession>
<dbReference type="EMBL" id="VYQE01000001">
    <property type="protein sequence ID" value="KAA9009840.1"/>
    <property type="molecule type" value="Genomic_DNA"/>
</dbReference>
<organism evidence="2 3">
    <name type="scientific">Histidinibacterium aquaticum</name>
    <dbReference type="NCBI Taxonomy" id="2613962"/>
    <lineage>
        <taxon>Bacteria</taxon>
        <taxon>Pseudomonadati</taxon>
        <taxon>Pseudomonadota</taxon>
        <taxon>Alphaproteobacteria</taxon>
        <taxon>Rhodobacterales</taxon>
        <taxon>Paracoccaceae</taxon>
        <taxon>Histidinibacterium</taxon>
    </lineage>
</organism>